<evidence type="ECO:0000256" key="9">
    <source>
        <dbReference type="SAM" id="Phobius"/>
    </source>
</evidence>
<comment type="function">
    <text evidence="8">Probably a riboflavin-binding protein that interacts with the energy-coupling factor (ECF) ABC-transporter complex.</text>
</comment>
<reference evidence="10" key="1">
    <citation type="journal article" date="2021" name="PeerJ">
        <title>Extensive microbial diversity within the chicken gut microbiome revealed by metagenomics and culture.</title>
        <authorList>
            <person name="Gilroy R."/>
            <person name="Ravi A."/>
            <person name="Getino M."/>
            <person name="Pursley I."/>
            <person name="Horton D.L."/>
            <person name="Alikhan N.F."/>
            <person name="Baker D."/>
            <person name="Gharbi K."/>
            <person name="Hall N."/>
            <person name="Watson M."/>
            <person name="Adriaenssens E.M."/>
            <person name="Foster-Nyarko E."/>
            <person name="Jarju S."/>
            <person name="Secka A."/>
            <person name="Antonio M."/>
            <person name="Oren A."/>
            <person name="Chaudhuri R.R."/>
            <person name="La Ragione R."/>
            <person name="Hildebrand F."/>
            <person name="Pallen M.J."/>
        </authorList>
    </citation>
    <scope>NUCLEOTIDE SEQUENCE</scope>
    <source>
        <strain evidence="10">ChiBcec16_6824</strain>
    </source>
</reference>
<dbReference type="EMBL" id="DXDX01000141">
    <property type="protein sequence ID" value="HIY21780.1"/>
    <property type="molecule type" value="Genomic_DNA"/>
</dbReference>
<comment type="similarity">
    <text evidence="2 8">Belongs to the prokaryotic riboflavin transporter (P-RFT) (TC 2.A.87) family.</text>
</comment>
<gene>
    <name evidence="10" type="ORF">H9841_07770</name>
</gene>
<dbReference type="GO" id="GO:0032217">
    <property type="term" value="F:riboflavin transmembrane transporter activity"/>
    <property type="evidence" value="ECO:0007669"/>
    <property type="project" value="UniProtKB-UniRule"/>
</dbReference>
<keyword evidence="5 9" id="KW-0812">Transmembrane</keyword>
<dbReference type="InterPro" id="IPR025720">
    <property type="entry name" value="RibU"/>
</dbReference>
<evidence type="ECO:0000256" key="2">
    <source>
        <dbReference type="ARBA" id="ARBA00005540"/>
    </source>
</evidence>
<feature type="transmembrane region" description="Helical" evidence="9">
    <location>
        <begin position="21"/>
        <end position="44"/>
    </location>
</feature>
<evidence type="ECO:0000313" key="10">
    <source>
        <dbReference type="EMBL" id="HIY21780.1"/>
    </source>
</evidence>
<organism evidence="10 11">
    <name type="scientific">Candidatus Flavonifractor merdigallinarum</name>
    <dbReference type="NCBI Taxonomy" id="2838589"/>
    <lineage>
        <taxon>Bacteria</taxon>
        <taxon>Bacillati</taxon>
        <taxon>Bacillota</taxon>
        <taxon>Clostridia</taxon>
        <taxon>Eubacteriales</taxon>
        <taxon>Oscillospiraceae</taxon>
        <taxon>Flavonifractor</taxon>
    </lineage>
</organism>
<evidence type="ECO:0000256" key="3">
    <source>
        <dbReference type="ARBA" id="ARBA00022448"/>
    </source>
</evidence>
<dbReference type="PANTHER" id="PTHR38438:SF1">
    <property type="entry name" value="RIBOFLAVIN TRANSPORTER RIBU"/>
    <property type="match status" value="1"/>
</dbReference>
<evidence type="ECO:0000256" key="6">
    <source>
        <dbReference type="ARBA" id="ARBA00022989"/>
    </source>
</evidence>
<evidence type="ECO:0000256" key="1">
    <source>
        <dbReference type="ARBA" id="ARBA00004651"/>
    </source>
</evidence>
<evidence type="ECO:0000313" key="11">
    <source>
        <dbReference type="Proteomes" id="UP000823868"/>
    </source>
</evidence>
<accession>A0A9D1Y9I1</accession>
<sequence length="209" mass="22520">MSQPNTAAVRPRSQTRSRVRALTVTAMLSAIAFVLMFLDFAVPLMPSFVQMDISELPALLAAFALGPVYGAVVCLVKNLIHLMITSTAGAGELCNFLLGASFVVPAGVIYKMMKSRKGALLGALVGSVVMALFSIPLNYFITYPVYVVAYGMPLEAIIGMYQAIRPSVNGLLECLVTFNAPFTLVKGLLDVVLCFLIYKPLSPILHKDL</sequence>
<reference evidence="10" key="2">
    <citation type="submission" date="2021-04" db="EMBL/GenBank/DDBJ databases">
        <authorList>
            <person name="Gilroy R."/>
        </authorList>
    </citation>
    <scope>NUCLEOTIDE SEQUENCE</scope>
    <source>
        <strain evidence="10">ChiBcec16_6824</strain>
    </source>
</reference>
<dbReference type="PIRSF" id="PIRSF037778">
    <property type="entry name" value="UCP037778_transp_RibU"/>
    <property type="match status" value="1"/>
</dbReference>
<keyword evidence="4 8" id="KW-1003">Cell membrane</keyword>
<evidence type="ECO:0000256" key="7">
    <source>
        <dbReference type="ARBA" id="ARBA00023136"/>
    </source>
</evidence>
<keyword evidence="7 8" id="KW-0472">Membrane</keyword>
<name>A0A9D1Y9I1_9FIRM</name>
<dbReference type="Proteomes" id="UP000823868">
    <property type="component" value="Unassembled WGS sequence"/>
</dbReference>
<evidence type="ECO:0000256" key="8">
    <source>
        <dbReference type="PIRNR" id="PIRNR037778"/>
    </source>
</evidence>
<comment type="subcellular location">
    <subcellularLocation>
        <location evidence="1">Cell membrane</location>
        <topology evidence="1">Multi-pass membrane protein</topology>
    </subcellularLocation>
</comment>
<keyword evidence="3 8" id="KW-0813">Transport</keyword>
<feature type="transmembrane region" description="Helical" evidence="9">
    <location>
        <begin position="176"/>
        <end position="198"/>
    </location>
</feature>
<dbReference type="InterPro" id="IPR024529">
    <property type="entry name" value="ECF_trnsprt_substrate-spec"/>
</dbReference>
<dbReference type="AlphaFoldDB" id="A0A9D1Y9I1"/>
<evidence type="ECO:0000256" key="4">
    <source>
        <dbReference type="ARBA" id="ARBA00022475"/>
    </source>
</evidence>
<comment type="caution">
    <text evidence="10">The sequence shown here is derived from an EMBL/GenBank/DDBJ whole genome shotgun (WGS) entry which is preliminary data.</text>
</comment>
<dbReference type="Gene3D" id="1.10.1760.20">
    <property type="match status" value="1"/>
</dbReference>
<evidence type="ECO:0000256" key="5">
    <source>
        <dbReference type="ARBA" id="ARBA00022692"/>
    </source>
</evidence>
<feature type="transmembrane region" description="Helical" evidence="9">
    <location>
        <begin position="119"/>
        <end position="137"/>
    </location>
</feature>
<dbReference type="Pfam" id="PF12822">
    <property type="entry name" value="ECF_trnsprt"/>
    <property type="match status" value="1"/>
</dbReference>
<feature type="transmembrane region" description="Helical" evidence="9">
    <location>
        <begin position="56"/>
        <end position="76"/>
    </location>
</feature>
<dbReference type="GO" id="GO:0005886">
    <property type="term" value="C:plasma membrane"/>
    <property type="evidence" value="ECO:0007669"/>
    <property type="project" value="UniProtKB-SubCell"/>
</dbReference>
<feature type="transmembrane region" description="Helical" evidence="9">
    <location>
        <begin position="143"/>
        <end position="164"/>
    </location>
</feature>
<proteinExistence type="inferred from homology"/>
<dbReference type="PANTHER" id="PTHR38438">
    <property type="entry name" value="RIBOFLAVIN TRANSPORTER RIBU"/>
    <property type="match status" value="1"/>
</dbReference>
<keyword evidence="6 9" id="KW-1133">Transmembrane helix</keyword>
<protein>
    <recommendedName>
        <fullName evidence="8">Riboflavin transporter</fullName>
    </recommendedName>
</protein>